<dbReference type="PANTHER" id="PTHR43779">
    <property type="entry name" value="DIOXYGENASE RV0097-RELATED"/>
    <property type="match status" value="1"/>
</dbReference>
<keyword evidence="6" id="KW-0408">Iron</keyword>
<comment type="caution">
    <text evidence="8">The sequence shown here is derived from an EMBL/GenBank/DDBJ whole genome shotgun (WGS) entry which is preliminary data.</text>
</comment>
<evidence type="ECO:0000256" key="1">
    <source>
        <dbReference type="ARBA" id="ARBA00001954"/>
    </source>
</evidence>
<dbReference type="Pfam" id="PF02668">
    <property type="entry name" value="TauD"/>
    <property type="match status" value="1"/>
</dbReference>
<comment type="cofactor">
    <cofactor evidence="1">
        <name>Fe(2+)</name>
        <dbReference type="ChEBI" id="CHEBI:29033"/>
    </cofactor>
</comment>
<dbReference type="InterPro" id="IPR051178">
    <property type="entry name" value="TfdA_dioxygenase"/>
</dbReference>
<evidence type="ECO:0000256" key="6">
    <source>
        <dbReference type="ARBA" id="ARBA00023004"/>
    </source>
</evidence>
<evidence type="ECO:0000256" key="3">
    <source>
        <dbReference type="ARBA" id="ARBA00022723"/>
    </source>
</evidence>
<dbReference type="Gene3D" id="3.60.130.10">
    <property type="entry name" value="Clavaminate synthase-like"/>
    <property type="match status" value="1"/>
</dbReference>
<dbReference type="PANTHER" id="PTHR43779:SF2">
    <property type="entry name" value="ALPHA-KETOGLUTARATE-DEPENDENT XANTHINE DIOXYGENASE XAN1"/>
    <property type="match status" value="1"/>
</dbReference>
<sequence>MGSITPATFKIEPLGHGPDKKAKFGAVVTGLDLNNIDDAALAQLREEIWKNKMVVVKNQRALEPRKQWELMKRLDPEAPTISRAETAYSFYPPGPTGDSLFGVLNYNSVLEDGEVFTIGKGYQGDDHYGKKNFDMGKADFLHYYAKPLSEEDFENGKTRWHWWHLDGTFYQFEPPTFTSFRSLKLPNEAREQEVEWADGSGQSMKVKPGRTAFLDTAQLYNMLSEDEKKMADHSWVEYMYYPYEYVKGARGSPNGIGVVSEGRETPLEEMEKIPNMKPEWQKKHPMVWVNPVTGEKSFQVQHNCARRLFLRSSPTEKPKVIDNLDGVRRFLTDIQQRILKPEYIWVGPPEEGDIMLFQNWGLNHSKIDYPLSWGSRTAHQVWLPGAVKPDGPVPIPEV</sequence>
<keyword evidence="4 8" id="KW-0223">Dioxygenase</keyword>
<evidence type="ECO:0000256" key="2">
    <source>
        <dbReference type="ARBA" id="ARBA00005896"/>
    </source>
</evidence>
<gene>
    <name evidence="8" type="ORF">IWZ03DRAFT_382298</name>
</gene>
<evidence type="ECO:0000259" key="7">
    <source>
        <dbReference type="Pfam" id="PF02668"/>
    </source>
</evidence>
<dbReference type="InterPro" id="IPR042098">
    <property type="entry name" value="TauD-like_sf"/>
</dbReference>
<evidence type="ECO:0000256" key="4">
    <source>
        <dbReference type="ARBA" id="ARBA00022964"/>
    </source>
</evidence>
<keyword evidence="9" id="KW-1185">Reference proteome</keyword>
<dbReference type="Proteomes" id="UP001363622">
    <property type="component" value="Unassembled WGS sequence"/>
</dbReference>
<feature type="domain" description="TauD/TfdA-like" evidence="7">
    <location>
        <begin position="16"/>
        <end position="370"/>
    </location>
</feature>
<dbReference type="GO" id="GO:0051213">
    <property type="term" value="F:dioxygenase activity"/>
    <property type="evidence" value="ECO:0007669"/>
    <property type="project" value="UniProtKB-KW"/>
</dbReference>
<accession>A0ABR1KKA8</accession>
<comment type="similarity">
    <text evidence="2">Belongs to the TfdA dioxygenase family.</text>
</comment>
<evidence type="ECO:0000313" key="9">
    <source>
        <dbReference type="Proteomes" id="UP001363622"/>
    </source>
</evidence>
<proteinExistence type="inferred from homology"/>
<evidence type="ECO:0000256" key="5">
    <source>
        <dbReference type="ARBA" id="ARBA00023002"/>
    </source>
</evidence>
<evidence type="ECO:0000313" key="8">
    <source>
        <dbReference type="EMBL" id="KAK7515027.1"/>
    </source>
</evidence>
<name>A0ABR1KKA8_9PEZI</name>
<reference evidence="8 9" key="1">
    <citation type="submission" date="2024-04" db="EMBL/GenBank/DDBJ databases">
        <title>Phyllosticta paracitricarpa is synonymous to the EU quarantine fungus P. citricarpa based on phylogenomic analyses.</title>
        <authorList>
            <consortium name="Lawrence Berkeley National Laboratory"/>
            <person name="Van Ingen-Buijs V.A."/>
            <person name="Van Westerhoven A.C."/>
            <person name="Haridas S."/>
            <person name="Skiadas P."/>
            <person name="Martin F."/>
            <person name="Groenewald J.Z."/>
            <person name="Crous P.W."/>
            <person name="Seidl M.F."/>
        </authorList>
    </citation>
    <scope>NUCLEOTIDE SEQUENCE [LARGE SCALE GENOMIC DNA]</scope>
    <source>
        <strain evidence="8 9">CBS 123371</strain>
    </source>
</reference>
<dbReference type="SUPFAM" id="SSF51197">
    <property type="entry name" value="Clavaminate synthase-like"/>
    <property type="match status" value="1"/>
</dbReference>
<dbReference type="InterPro" id="IPR003819">
    <property type="entry name" value="TauD/TfdA-like"/>
</dbReference>
<keyword evidence="5" id="KW-0560">Oxidoreductase</keyword>
<protein>
    <submittedName>
        <fullName evidence="8">Alpha-ketoglutarate dependent dioxygenase</fullName>
    </submittedName>
</protein>
<dbReference type="EMBL" id="JBBPHU010000008">
    <property type="protein sequence ID" value="KAK7515027.1"/>
    <property type="molecule type" value="Genomic_DNA"/>
</dbReference>
<keyword evidence="3" id="KW-0479">Metal-binding</keyword>
<organism evidence="8 9">
    <name type="scientific">Phyllosticta citriasiana</name>
    <dbReference type="NCBI Taxonomy" id="595635"/>
    <lineage>
        <taxon>Eukaryota</taxon>
        <taxon>Fungi</taxon>
        <taxon>Dikarya</taxon>
        <taxon>Ascomycota</taxon>
        <taxon>Pezizomycotina</taxon>
        <taxon>Dothideomycetes</taxon>
        <taxon>Dothideomycetes incertae sedis</taxon>
        <taxon>Botryosphaeriales</taxon>
        <taxon>Phyllostictaceae</taxon>
        <taxon>Phyllosticta</taxon>
    </lineage>
</organism>